<evidence type="ECO:0000313" key="4">
    <source>
        <dbReference type="RefSeq" id="XP_049310817.1"/>
    </source>
</evidence>
<keyword evidence="3" id="KW-1185">Reference proteome</keyword>
<dbReference type="RefSeq" id="XP_049310817.1">
    <property type="nucleotide sequence ID" value="XM_049454860.1"/>
</dbReference>
<keyword evidence="1" id="KW-0812">Transmembrane</keyword>
<keyword evidence="2" id="KW-0732">Signal</keyword>
<feature type="signal peptide" evidence="2">
    <location>
        <begin position="1"/>
        <end position="25"/>
    </location>
</feature>
<reference evidence="4" key="1">
    <citation type="submission" date="2025-08" db="UniProtKB">
        <authorList>
            <consortium name="RefSeq"/>
        </authorList>
    </citation>
    <scope>IDENTIFICATION</scope>
    <source>
        <tissue evidence="4">Adult</tissue>
    </source>
</reference>
<name>A0ABM3JNK8_BACDO</name>
<evidence type="ECO:0000313" key="3">
    <source>
        <dbReference type="Proteomes" id="UP001652620"/>
    </source>
</evidence>
<feature type="transmembrane region" description="Helical" evidence="1">
    <location>
        <begin position="135"/>
        <end position="156"/>
    </location>
</feature>
<proteinExistence type="predicted"/>
<protein>
    <submittedName>
        <fullName evidence="4">Uncharacterized protein LOC105234197 isoform X1</fullName>
    </submittedName>
</protein>
<feature type="chain" id="PRO_5047276449" evidence="2">
    <location>
        <begin position="26"/>
        <end position="157"/>
    </location>
</feature>
<keyword evidence="1" id="KW-1133">Transmembrane helix</keyword>
<evidence type="ECO:0000256" key="1">
    <source>
        <dbReference type="SAM" id="Phobius"/>
    </source>
</evidence>
<dbReference type="GeneID" id="105234197"/>
<evidence type="ECO:0000256" key="2">
    <source>
        <dbReference type="SAM" id="SignalP"/>
    </source>
</evidence>
<dbReference type="Proteomes" id="UP001652620">
    <property type="component" value="Chromosome 4"/>
</dbReference>
<keyword evidence="1" id="KW-0472">Membrane</keyword>
<organism evidence="3 4">
    <name type="scientific">Bactrocera dorsalis</name>
    <name type="common">Oriental fruit fly</name>
    <name type="synonym">Dacus dorsalis</name>
    <dbReference type="NCBI Taxonomy" id="27457"/>
    <lineage>
        <taxon>Eukaryota</taxon>
        <taxon>Metazoa</taxon>
        <taxon>Ecdysozoa</taxon>
        <taxon>Arthropoda</taxon>
        <taxon>Hexapoda</taxon>
        <taxon>Insecta</taxon>
        <taxon>Pterygota</taxon>
        <taxon>Neoptera</taxon>
        <taxon>Endopterygota</taxon>
        <taxon>Diptera</taxon>
        <taxon>Brachycera</taxon>
        <taxon>Muscomorpha</taxon>
        <taxon>Tephritoidea</taxon>
        <taxon>Tephritidae</taxon>
        <taxon>Bactrocera</taxon>
        <taxon>Bactrocera</taxon>
    </lineage>
</organism>
<sequence length="157" mass="17623">MKAAGHFFTLAFVVCCCLSFGLVSGLKCFSCTSNFDCLKPIKLHCTDQLANETLSHLKKYYLNVPSANITRDMNCFSDWLTTATAHVEHKGCIYSSVYNRTYTLRPEFQSPWMRNPRYRSYRLCNRDGCNPAARAGVSLLTIVSAIIVTVLASAVWC</sequence>
<gene>
    <name evidence="4" type="primary">LOC105234197</name>
</gene>
<accession>A0ABM3JNK8</accession>